<sequence>MNPGYLQNHVAILTQNSGDLRNTLADGIESIARKLRERFVVNGYELGKILEAVSRQPKDGVSELIAIIKESQWHFDAFIQCLNDMGYTGLVQKLQGMYMYY</sequence>
<organism evidence="1 2">
    <name type="scientific">Patella caerulea</name>
    <name type="common">Rayed Mediterranean limpet</name>
    <dbReference type="NCBI Taxonomy" id="87958"/>
    <lineage>
        <taxon>Eukaryota</taxon>
        <taxon>Metazoa</taxon>
        <taxon>Spiralia</taxon>
        <taxon>Lophotrochozoa</taxon>
        <taxon>Mollusca</taxon>
        <taxon>Gastropoda</taxon>
        <taxon>Patellogastropoda</taxon>
        <taxon>Patelloidea</taxon>
        <taxon>Patellidae</taxon>
        <taxon>Patella</taxon>
    </lineage>
</organism>
<dbReference type="Proteomes" id="UP001347796">
    <property type="component" value="Unassembled WGS sequence"/>
</dbReference>
<name>A0AAN8Q660_PATCE</name>
<proteinExistence type="predicted"/>
<accession>A0AAN8Q660</accession>
<comment type="caution">
    <text evidence="1">The sequence shown here is derived from an EMBL/GenBank/DDBJ whole genome shotgun (WGS) entry which is preliminary data.</text>
</comment>
<dbReference type="InterPro" id="IPR011029">
    <property type="entry name" value="DEATH-like_dom_sf"/>
</dbReference>
<dbReference type="SUPFAM" id="SSF47986">
    <property type="entry name" value="DEATH domain"/>
    <property type="match status" value="1"/>
</dbReference>
<dbReference type="Gene3D" id="1.10.533.10">
    <property type="entry name" value="Death Domain, Fas"/>
    <property type="match status" value="1"/>
</dbReference>
<evidence type="ECO:0000313" key="1">
    <source>
        <dbReference type="EMBL" id="KAK6192590.1"/>
    </source>
</evidence>
<gene>
    <name evidence="1" type="ORF">SNE40_004034</name>
</gene>
<evidence type="ECO:0000313" key="2">
    <source>
        <dbReference type="Proteomes" id="UP001347796"/>
    </source>
</evidence>
<keyword evidence="2" id="KW-1185">Reference proteome</keyword>
<reference evidence="1 2" key="1">
    <citation type="submission" date="2024-01" db="EMBL/GenBank/DDBJ databases">
        <title>The genome of the rayed Mediterranean limpet Patella caerulea (Linnaeus, 1758).</title>
        <authorList>
            <person name="Anh-Thu Weber A."/>
            <person name="Halstead-Nussloch G."/>
        </authorList>
    </citation>
    <scope>NUCLEOTIDE SEQUENCE [LARGE SCALE GENOMIC DNA]</scope>
    <source>
        <strain evidence="1">AATW-2023a</strain>
        <tissue evidence="1">Whole specimen</tissue>
    </source>
</reference>
<dbReference type="EMBL" id="JAZGQO010000002">
    <property type="protein sequence ID" value="KAK6192590.1"/>
    <property type="molecule type" value="Genomic_DNA"/>
</dbReference>
<protein>
    <submittedName>
        <fullName evidence="1">Uncharacterized protein</fullName>
    </submittedName>
</protein>
<dbReference type="AlphaFoldDB" id="A0AAN8Q660"/>